<sequence length="96" mass="11396">MKLKVTKGFRDKLNAQIEYIAKDKPAAARKFKNDLILKIKEIPGMPFKNRKSVFFDRDDIRDLVFRGYITVYKVDLKSQEVQVFGFTKYEQDPFKE</sequence>
<comment type="caution">
    <text evidence="2">The sequence shown here is derived from an EMBL/GenBank/DDBJ whole genome shotgun (WGS) entry which is preliminary data.</text>
</comment>
<evidence type="ECO:0000313" key="3">
    <source>
        <dbReference type="Proteomes" id="UP000256708"/>
    </source>
</evidence>
<keyword evidence="3" id="KW-1185">Reference proteome</keyword>
<dbReference type="AlphaFoldDB" id="A0A3D8L875"/>
<dbReference type="InterPro" id="IPR007712">
    <property type="entry name" value="RelE/ParE_toxin"/>
</dbReference>
<dbReference type="Gene3D" id="3.30.2310.20">
    <property type="entry name" value="RelE-like"/>
    <property type="match status" value="1"/>
</dbReference>
<dbReference type="EMBL" id="QRGR01000027">
    <property type="protein sequence ID" value="RDV13182.1"/>
    <property type="molecule type" value="Genomic_DNA"/>
</dbReference>
<evidence type="ECO:0000313" key="2">
    <source>
        <dbReference type="EMBL" id="RDV13182.1"/>
    </source>
</evidence>
<dbReference type="Pfam" id="PF05016">
    <property type="entry name" value="ParE_toxin"/>
    <property type="match status" value="1"/>
</dbReference>
<accession>A0A3D8L875</accession>
<dbReference type="RefSeq" id="WP_115567511.1">
    <property type="nucleotide sequence ID" value="NZ_QRGR01000027.1"/>
</dbReference>
<protein>
    <submittedName>
        <fullName evidence="2">Type II toxin-antitoxin system RelE/ParE family toxin</fullName>
    </submittedName>
</protein>
<dbReference type="Proteomes" id="UP000256708">
    <property type="component" value="Unassembled WGS sequence"/>
</dbReference>
<proteinExistence type="predicted"/>
<dbReference type="InterPro" id="IPR035093">
    <property type="entry name" value="RelE/ParE_toxin_dom_sf"/>
</dbReference>
<keyword evidence="1" id="KW-1277">Toxin-antitoxin system</keyword>
<organism evidence="2 3">
    <name type="scientific">Pontibacter diazotrophicus</name>
    <dbReference type="NCBI Taxonomy" id="1400979"/>
    <lineage>
        <taxon>Bacteria</taxon>
        <taxon>Pseudomonadati</taxon>
        <taxon>Bacteroidota</taxon>
        <taxon>Cytophagia</taxon>
        <taxon>Cytophagales</taxon>
        <taxon>Hymenobacteraceae</taxon>
        <taxon>Pontibacter</taxon>
    </lineage>
</organism>
<gene>
    <name evidence="2" type="ORF">DXT99_20775</name>
</gene>
<reference evidence="3" key="1">
    <citation type="submission" date="2018-08" db="EMBL/GenBank/DDBJ databases">
        <authorList>
            <person name="Liu Z.-W."/>
            <person name="Du Z.-J."/>
        </authorList>
    </citation>
    <scope>NUCLEOTIDE SEQUENCE [LARGE SCALE GENOMIC DNA]</scope>
    <source>
        <strain evidence="3">H4X</strain>
    </source>
</reference>
<name>A0A3D8L875_9BACT</name>
<dbReference type="OrthoDB" id="1362197at2"/>
<evidence type="ECO:0000256" key="1">
    <source>
        <dbReference type="ARBA" id="ARBA00022649"/>
    </source>
</evidence>